<gene>
    <name evidence="1" type="ORF">RHGRI_036603</name>
</gene>
<dbReference type="Proteomes" id="UP000823749">
    <property type="component" value="Chromosome 13"/>
</dbReference>
<protein>
    <submittedName>
        <fullName evidence="1">Uncharacterized protein</fullName>
    </submittedName>
</protein>
<organism evidence="1 2">
    <name type="scientific">Rhododendron griersonianum</name>
    <dbReference type="NCBI Taxonomy" id="479676"/>
    <lineage>
        <taxon>Eukaryota</taxon>
        <taxon>Viridiplantae</taxon>
        <taxon>Streptophyta</taxon>
        <taxon>Embryophyta</taxon>
        <taxon>Tracheophyta</taxon>
        <taxon>Spermatophyta</taxon>
        <taxon>Magnoliopsida</taxon>
        <taxon>eudicotyledons</taxon>
        <taxon>Gunneridae</taxon>
        <taxon>Pentapetalae</taxon>
        <taxon>asterids</taxon>
        <taxon>Ericales</taxon>
        <taxon>Ericaceae</taxon>
        <taxon>Ericoideae</taxon>
        <taxon>Rhodoreae</taxon>
        <taxon>Rhododendron</taxon>
    </lineage>
</organism>
<comment type="caution">
    <text evidence="1">The sequence shown here is derived from an EMBL/GenBank/DDBJ whole genome shotgun (WGS) entry which is preliminary data.</text>
</comment>
<dbReference type="EMBL" id="JACTNZ010000013">
    <property type="protein sequence ID" value="KAG5515612.1"/>
    <property type="molecule type" value="Genomic_DNA"/>
</dbReference>
<sequence length="62" mass="7200">MYDAKNPFDWMELISFQKASIMNSLNGKLGMVGFMCSSLMRISNPLFCSNPVLSFFFRFFQI</sequence>
<accession>A0AAV6HRI4</accession>
<evidence type="ECO:0000313" key="2">
    <source>
        <dbReference type="Proteomes" id="UP000823749"/>
    </source>
</evidence>
<name>A0AAV6HRI4_9ERIC</name>
<reference evidence="1 2" key="1">
    <citation type="submission" date="2020-08" db="EMBL/GenBank/DDBJ databases">
        <title>Plant Genome Project.</title>
        <authorList>
            <person name="Zhang R.-G."/>
        </authorList>
    </citation>
    <scope>NUCLEOTIDE SEQUENCE [LARGE SCALE GENOMIC DNA]</scope>
    <source>
        <strain evidence="1">WSP0</strain>
        <tissue evidence="1">Leaf</tissue>
    </source>
</reference>
<keyword evidence="2" id="KW-1185">Reference proteome</keyword>
<dbReference type="AlphaFoldDB" id="A0AAV6HRI4"/>
<evidence type="ECO:0000313" key="1">
    <source>
        <dbReference type="EMBL" id="KAG5515612.1"/>
    </source>
</evidence>
<proteinExistence type="predicted"/>